<dbReference type="PANTHER" id="PTHR30217:SF10">
    <property type="entry name" value="23S RRNA 5-HYDROXYCYTIDINE C2501 SYNTHASE"/>
    <property type="match status" value="1"/>
</dbReference>
<accession>A0ABS2DTJ3</accession>
<dbReference type="InterPro" id="IPR051454">
    <property type="entry name" value="RNA/ubiquinone_mod_enzymes"/>
</dbReference>
<evidence type="ECO:0000313" key="2">
    <source>
        <dbReference type="EMBL" id="MBM6704672.1"/>
    </source>
</evidence>
<dbReference type="PROSITE" id="PS01276">
    <property type="entry name" value="PEPTIDASE_U32"/>
    <property type="match status" value="1"/>
</dbReference>
<protein>
    <submittedName>
        <fullName evidence="2">U32 family peptidase</fullName>
    </submittedName>
</protein>
<dbReference type="Proteomes" id="UP000715095">
    <property type="component" value="Unassembled WGS sequence"/>
</dbReference>
<sequence>MNQQLPLNALELLSPARDADVGIAAIDHGADAVYIGGPSFGARAAAGNTLEDIARLADYAHRYNAKVFAALNTLFTNEELPQARRLAFELAAAGADVLIVQDMGLLMGELPAIEIHASTQCDIRTPEKAAFLEAVGFSQIVLARELSFEEIAAVRARLRSARIEFFVHGALCVSYSGRCFMSEAMTRRSANRGACSQLCRLPYDVETLAGEALARRSHVLSLKDNDQSAHLEALIDAGVSSFKIEGRLKDAAYVKNVTAFYRKKLDAILARRKDLVRASDGRSEFTFEPAPEKVFNRGATDYFVRGKHFEEPYEAAALESPKHTGARIARVVAKDAKTVTVELFDGVELANGDGLTYLDDHDEVRGLAVNGVEAVPLSRTRARGTSSNRASHRPLVRITPSEPVFRLEGLSVGTILSRNRDHAFLKQLAGKSARRRVPVTVVFTHHEDGLDLVITDGVACGSASVAMALEKPSDPEKNRKTLATNLQKLGDTIFEAESVSVPENLEVFVPASVANALRRAAVADLAAAREAARPKPVVPVIDRTVPYPEKVLGFTANVANDEARRFYEAHGARVTAPAFEIRPVRSADLMTCRHCVRAALSLCPKMLRYHPEWLEKHPREYFRPEPLILRNSAGERFEAQFHCRRSPCEMTIKKC</sequence>
<dbReference type="EMBL" id="JACJJC010000015">
    <property type="protein sequence ID" value="MBM6704672.1"/>
    <property type="molecule type" value="Genomic_DNA"/>
</dbReference>
<dbReference type="Pfam" id="PF12392">
    <property type="entry name" value="DUF3656"/>
    <property type="match status" value="1"/>
</dbReference>
<dbReference type="RefSeq" id="WP_205103823.1">
    <property type="nucleotide sequence ID" value="NZ_JACJJC010000015.1"/>
</dbReference>
<evidence type="ECO:0000313" key="3">
    <source>
        <dbReference type="Proteomes" id="UP000715095"/>
    </source>
</evidence>
<name>A0ABS2DTJ3_9BURK</name>
<dbReference type="Pfam" id="PF01136">
    <property type="entry name" value="Peptidase_U32"/>
    <property type="match status" value="1"/>
</dbReference>
<gene>
    <name evidence="2" type="ORF">H6A60_09280</name>
</gene>
<reference evidence="2 3" key="1">
    <citation type="journal article" date="2021" name="Sci. Rep.">
        <title>The distribution of antibiotic resistance genes in chicken gut microbiota commensals.</title>
        <authorList>
            <person name="Juricova H."/>
            <person name="Matiasovicova J."/>
            <person name="Kubasova T."/>
            <person name="Cejkova D."/>
            <person name="Rychlik I."/>
        </authorList>
    </citation>
    <scope>NUCLEOTIDE SEQUENCE [LARGE SCALE GENOMIC DNA]</scope>
    <source>
        <strain evidence="2 3">An829</strain>
    </source>
</reference>
<proteinExistence type="predicted"/>
<feature type="domain" description="Peptidase U32 collagenase" evidence="1">
    <location>
        <begin position="418"/>
        <end position="529"/>
    </location>
</feature>
<organism evidence="2 3">
    <name type="scientific">Sutterella massiliensis</name>
    <dbReference type="NCBI Taxonomy" id="1816689"/>
    <lineage>
        <taxon>Bacteria</taxon>
        <taxon>Pseudomonadati</taxon>
        <taxon>Pseudomonadota</taxon>
        <taxon>Betaproteobacteria</taxon>
        <taxon>Burkholderiales</taxon>
        <taxon>Sutterellaceae</taxon>
        <taxon>Sutterella</taxon>
    </lineage>
</organism>
<comment type="caution">
    <text evidence="2">The sequence shown here is derived from an EMBL/GenBank/DDBJ whole genome shotgun (WGS) entry which is preliminary data.</text>
</comment>
<dbReference type="InterPro" id="IPR001539">
    <property type="entry name" value="Peptidase_U32"/>
</dbReference>
<keyword evidence="3" id="KW-1185">Reference proteome</keyword>
<dbReference type="PANTHER" id="PTHR30217">
    <property type="entry name" value="PEPTIDASE U32 FAMILY"/>
    <property type="match status" value="1"/>
</dbReference>
<evidence type="ECO:0000259" key="1">
    <source>
        <dbReference type="Pfam" id="PF12392"/>
    </source>
</evidence>
<dbReference type="InterPro" id="IPR020988">
    <property type="entry name" value="Pept_U32_collagenase"/>
</dbReference>